<proteinExistence type="predicted"/>
<sequence length="190" mass="21609">MGAETGININQSDYVNDTQNITMQIGILGEYLLNKNFSIMGKLKYYESTVKFNYSRITGTNWLGNQYQFIDAEYNGKILSIPLTLNYNFKIHNKLSGSLRIGPSLNYELSSNYNYPTEVNKDYSTTFIGLNGGFNLNYDIGKSIIFFGFEPYFGAKRGSTSGTDFNAVMQTQNYKMENILLNIGIKYKLK</sequence>
<dbReference type="EMBL" id="LVEP01000044">
    <property type="protein sequence ID" value="OCB72992.1"/>
    <property type="molecule type" value="Genomic_DNA"/>
</dbReference>
<comment type="caution">
    <text evidence="1">The sequence shown here is derived from an EMBL/GenBank/DDBJ whole genome shotgun (WGS) entry which is preliminary data.</text>
</comment>
<gene>
    <name evidence="1" type="ORF">LPBF_11250</name>
</gene>
<protein>
    <submittedName>
        <fullName evidence="1">Uncharacterized protein</fullName>
    </submittedName>
</protein>
<name>A0A1B9DTI1_9FLAO</name>
<dbReference type="STRING" id="1763534.GCA_001831475_02047"/>
<accession>A0A1B9DTI1</accession>
<reference evidence="1 2" key="1">
    <citation type="submission" date="2016-03" db="EMBL/GenBank/DDBJ databases">
        <authorList>
            <person name="Ploux O."/>
        </authorList>
    </citation>
    <scope>NUCLEOTIDE SEQUENCE [LARGE SCALE GENOMIC DNA]</scope>
    <source>
        <strain evidence="1 2">LPB0076</strain>
    </source>
</reference>
<evidence type="ECO:0000313" key="1">
    <source>
        <dbReference type="EMBL" id="OCB72992.1"/>
    </source>
</evidence>
<evidence type="ECO:0000313" key="2">
    <source>
        <dbReference type="Proteomes" id="UP000093510"/>
    </source>
</evidence>
<dbReference type="Proteomes" id="UP000093510">
    <property type="component" value="Unassembled WGS sequence"/>
</dbReference>
<dbReference type="AlphaFoldDB" id="A0A1B9DTI1"/>
<organism evidence="1 2">
    <name type="scientific">Flavobacterium crassostreae</name>
    <dbReference type="NCBI Taxonomy" id="1763534"/>
    <lineage>
        <taxon>Bacteria</taxon>
        <taxon>Pseudomonadati</taxon>
        <taxon>Bacteroidota</taxon>
        <taxon>Flavobacteriia</taxon>
        <taxon>Flavobacteriales</taxon>
        <taxon>Flavobacteriaceae</taxon>
        <taxon>Flavobacterium</taxon>
    </lineage>
</organism>
<keyword evidence="2" id="KW-1185">Reference proteome</keyword>